<dbReference type="Gene3D" id="3.10.450.50">
    <property type="match status" value="1"/>
</dbReference>
<accession>A0A419RWG5</accession>
<dbReference type="SUPFAM" id="SSF54427">
    <property type="entry name" value="NTF2-like"/>
    <property type="match status" value="1"/>
</dbReference>
<dbReference type="OrthoDB" id="336094at2"/>
<protein>
    <submittedName>
        <fullName evidence="2">Nuclear transport factor 2 family protein</fullName>
    </submittedName>
</protein>
<proteinExistence type="predicted"/>
<dbReference type="Pfam" id="PF20409">
    <property type="entry name" value="SnoaL_5"/>
    <property type="match status" value="1"/>
</dbReference>
<dbReference type="EMBL" id="RAHX01000001">
    <property type="protein sequence ID" value="RJY10132.1"/>
    <property type="molecule type" value="Genomic_DNA"/>
</dbReference>
<comment type="caution">
    <text evidence="2">The sequence shown here is derived from an EMBL/GenBank/DDBJ whole genome shotgun (WGS) entry which is preliminary data.</text>
</comment>
<feature type="domain" description="SnoaL-like" evidence="1">
    <location>
        <begin position="1"/>
        <end position="114"/>
    </location>
</feature>
<dbReference type="RefSeq" id="WP_120049142.1">
    <property type="nucleotide sequence ID" value="NZ_RAHX01000001.1"/>
</dbReference>
<dbReference type="InterPro" id="IPR032710">
    <property type="entry name" value="NTF2-like_dom_sf"/>
</dbReference>
<evidence type="ECO:0000259" key="1">
    <source>
        <dbReference type="Pfam" id="PF20409"/>
    </source>
</evidence>
<dbReference type="AlphaFoldDB" id="A0A419RWG5"/>
<name>A0A419RWG5_9SPHN</name>
<keyword evidence="3" id="KW-1185">Reference proteome</keyword>
<gene>
    <name evidence="2" type="ORF">D6201_02110</name>
</gene>
<evidence type="ECO:0000313" key="3">
    <source>
        <dbReference type="Proteomes" id="UP000285232"/>
    </source>
</evidence>
<dbReference type="InterPro" id="IPR046860">
    <property type="entry name" value="SnoaL_5"/>
</dbReference>
<reference evidence="2 3" key="1">
    <citation type="journal article" date="2017" name="Int. J. Syst. Evol. Microbiol.">
        <title>Erythrobacter aquimixticola sp. nov., isolated from the junction between the ocean and a freshwater spring.</title>
        <authorList>
            <person name="Park S."/>
            <person name="Jung Y.T."/>
            <person name="Choi S.J."/>
            <person name="Yoon J.H."/>
        </authorList>
    </citation>
    <scope>NUCLEOTIDE SEQUENCE [LARGE SCALE GENOMIC DNA]</scope>
    <source>
        <strain evidence="2 3">JSSK-14</strain>
    </source>
</reference>
<dbReference type="Proteomes" id="UP000285232">
    <property type="component" value="Unassembled WGS sequence"/>
</dbReference>
<evidence type="ECO:0000313" key="2">
    <source>
        <dbReference type="EMBL" id="RJY10132.1"/>
    </source>
</evidence>
<sequence>MSIESMAKDFFNAVKEDRRDDYQAMWADNIVSLESGGGPMSRVEGREQLLEKHAWWEDNTEVHSTNMEGPYVIGDQFAVRYEMDVTMDGERSQMAETGVYTVRDGKIAEERFFYPS</sequence>
<organism evidence="2 3">
    <name type="scientific">Aurantiacibacter aquimixticola</name>
    <dbReference type="NCBI Taxonomy" id="1958945"/>
    <lineage>
        <taxon>Bacteria</taxon>
        <taxon>Pseudomonadati</taxon>
        <taxon>Pseudomonadota</taxon>
        <taxon>Alphaproteobacteria</taxon>
        <taxon>Sphingomonadales</taxon>
        <taxon>Erythrobacteraceae</taxon>
        <taxon>Aurantiacibacter</taxon>
    </lineage>
</organism>